<evidence type="ECO:0000313" key="2">
    <source>
        <dbReference type="EMBL" id="OIJ22755.1"/>
    </source>
</evidence>
<accession>A0A1S2MGC5</accession>
<name>A0A1S2MGC5_9BACI</name>
<gene>
    <name evidence="3" type="ORF">AWH56_021425</name>
    <name evidence="2" type="ORF">AWH56_04620</name>
</gene>
<reference evidence="3 4" key="2">
    <citation type="journal article" date="2017" name="Genome Announc.">
        <title>Draft Genome Sequences of Four Alkaliphilic Bacteria Belonging to the Anaerobacillus Genus.</title>
        <authorList>
            <person name="Bassil N.M."/>
            <person name="Lloyd J.R."/>
        </authorList>
    </citation>
    <scope>NUCLEOTIDE SEQUENCE [LARGE SCALE GENOMIC DNA]</scope>
    <source>
        <strain evidence="3 4">NB2006</strain>
    </source>
</reference>
<protein>
    <submittedName>
        <fullName evidence="2">Uncharacterized protein</fullName>
    </submittedName>
</protein>
<dbReference type="EMBL" id="CP063356">
    <property type="protein sequence ID" value="QOY35228.1"/>
    <property type="molecule type" value="Genomic_DNA"/>
</dbReference>
<dbReference type="AlphaFoldDB" id="A0A1S2MGC5"/>
<keyword evidence="1" id="KW-0472">Membrane</keyword>
<evidence type="ECO:0000256" key="1">
    <source>
        <dbReference type="SAM" id="Phobius"/>
    </source>
</evidence>
<feature type="transmembrane region" description="Helical" evidence="1">
    <location>
        <begin position="105"/>
        <end position="126"/>
    </location>
</feature>
<keyword evidence="1" id="KW-1133">Transmembrane helix</keyword>
<organism evidence="2 4">
    <name type="scientific">Anaerobacillus isosaccharinicus</name>
    <dbReference type="NCBI Taxonomy" id="1532552"/>
    <lineage>
        <taxon>Bacteria</taxon>
        <taxon>Bacillati</taxon>
        <taxon>Bacillota</taxon>
        <taxon>Bacilli</taxon>
        <taxon>Bacillales</taxon>
        <taxon>Bacillaceae</taxon>
        <taxon>Anaerobacillus</taxon>
    </lineage>
</organism>
<reference evidence="3" key="4">
    <citation type="submission" date="2020-10" db="EMBL/GenBank/DDBJ databases">
        <authorList>
            <person name="Bassil N.M."/>
            <person name="Lloyd J.R."/>
        </authorList>
    </citation>
    <scope>NUCLEOTIDE SEQUENCE</scope>
    <source>
        <strain evidence="3">NB2006</strain>
    </source>
</reference>
<feature type="transmembrane region" description="Helical" evidence="1">
    <location>
        <begin position="12"/>
        <end position="32"/>
    </location>
</feature>
<feature type="transmembrane region" description="Helical" evidence="1">
    <location>
        <begin position="146"/>
        <end position="167"/>
    </location>
</feature>
<reference evidence="2 4" key="1">
    <citation type="submission" date="2016-10" db="EMBL/GenBank/DDBJ databases">
        <title>Draft genome sequences of four alkaliphilic bacteria belonging to the Anaerobacillus genus.</title>
        <authorList>
            <person name="Bassil N.M."/>
            <person name="Lloyd J.R."/>
        </authorList>
    </citation>
    <scope>NUCLEOTIDE SEQUENCE [LARGE SCALE GENOMIC DNA]</scope>
    <source>
        <strain evidence="2 4">NB2006</strain>
    </source>
</reference>
<proteinExistence type="predicted"/>
<sequence>MNIRFLAIVSLKILAVYVVVLALRSLPMFISSAQMLVHLRESNFEVGRGDEIGLLFVGIIPFLILTSLGVLFWVNAEKISEFIFRKQQLDDVTKKEDEKQFLHELQIMIFSIVGLLVLIQTLPQLFNLIPSVILLSDKYGMNNSEIHTIIWLVGSLVQIGIGAYLFFGSKGLSGILKKIREL</sequence>
<dbReference type="EMBL" id="LQXD01000029">
    <property type="protein sequence ID" value="OIJ22755.1"/>
    <property type="molecule type" value="Genomic_DNA"/>
</dbReference>
<evidence type="ECO:0000313" key="3">
    <source>
        <dbReference type="EMBL" id="QOY35228.1"/>
    </source>
</evidence>
<feature type="transmembrane region" description="Helical" evidence="1">
    <location>
        <begin position="52"/>
        <end position="76"/>
    </location>
</feature>
<keyword evidence="4" id="KW-1185">Reference proteome</keyword>
<dbReference type="RefSeq" id="WP_071316009.1">
    <property type="nucleotide sequence ID" value="NZ_CP063356.2"/>
</dbReference>
<dbReference type="Proteomes" id="UP000180175">
    <property type="component" value="Chromosome"/>
</dbReference>
<keyword evidence="1" id="KW-0812">Transmembrane</keyword>
<reference evidence="3 4" key="3">
    <citation type="journal article" date="2019" name="Int. J. Syst. Evol. Microbiol.">
        <title>Anaerobacillus isosaccharinicus sp. nov., an alkaliphilic bacterium which degrades isosaccharinic acid.</title>
        <authorList>
            <person name="Bassil N.M."/>
            <person name="Lloyd J.R."/>
        </authorList>
    </citation>
    <scope>NUCLEOTIDE SEQUENCE [LARGE SCALE GENOMIC DNA]</scope>
    <source>
        <strain evidence="3 4">NB2006</strain>
    </source>
</reference>
<dbReference type="KEGG" id="aia:AWH56_021425"/>
<dbReference type="OrthoDB" id="2080945at2"/>
<evidence type="ECO:0000313" key="4">
    <source>
        <dbReference type="Proteomes" id="UP000180175"/>
    </source>
</evidence>